<reference evidence="3 4" key="1">
    <citation type="submission" date="2023-08" db="EMBL/GenBank/DDBJ databases">
        <title>Black Yeasts Isolated from many extreme environments.</title>
        <authorList>
            <person name="Coleine C."/>
            <person name="Stajich J.E."/>
            <person name="Selbmann L."/>
        </authorList>
    </citation>
    <scope>NUCLEOTIDE SEQUENCE [LARGE SCALE GENOMIC DNA]</scope>
    <source>
        <strain evidence="3 4">CCFEE 6328</strain>
    </source>
</reference>
<comment type="caution">
    <text evidence="3">The sequence shown here is derived from an EMBL/GenBank/DDBJ whole genome shotgun (WGS) entry which is preliminary data.</text>
</comment>
<dbReference type="SMART" id="SM00028">
    <property type="entry name" value="TPR"/>
    <property type="match status" value="8"/>
</dbReference>
<feature type="repeat" description="TPR" evidence="1">
    <location>
        <begin position="1003"/>
        <end position="1036"/>
    </location>
</feature>
<dbReference type="InterPro" id="IPR027417">
    <property type="entry name" value="P-loop_NTPase"/>
</dbReference>
<dbReference type="InterPro" id="IPR000845">
    <property type="entry name" value="Nucleoside_phosphorylase_d"/>
</dbReference>
<proteinExistence type="predicted"/>
<organism evidence="3 4">
    <name type="scientific">Exophiala sideris</name>
    <dbReference type="NCBI Taxonomy" id="1016849"/>
    <lineage>
        <taxon>Eukaryota</taxon>
        <taxon>Fungi</taxon>
        <taxon>Dikarya</taxon>
        <taxon>Ascomycota</taxon>
        <taxon>Pezizomycotina</taxon>
        <taxon>Eurotiomycetes</taxon>
        <taxon>Chaetothyriomycetidae</taxon>
        <taxon>Chaetothyriales</taxon>
        <taxon>Herpotrichiellaceae</taxon>
        <taxon>Exophiala</taxon>
    </lineage>
</organism>
<dbReference type="InterPro" id="IPR011990">
    <property type="entry name" value="TPR-like_helical_dom_sf"/>
</dbReference>
<dbReference type="Gene3D" id="3.40.50.1580">
    <property type="entry name" value="Nucleoside phosphorylase domain"/>
    <property type="match status" value="1"/>
</dbReference>
<dbReference type="Pfam" id="PF01048">
    <property type="entry name" value="PNP_UDP_1"/>
    <property type="match status" value="1"/>
</dbReference>
<gene>
    <name evidence="3" type="ORF">LTR69_007291</name>
</gene>
<dbReference type="Pfam" id="PF13374">
    <property type="entry name" value="TPR_10"/>
    <property type="match status" value="3"/>
</dbReference>
<dbReference type="EMBL" id="JAVRRF010000016">
    <property type="protein sequence ID" value="KAK5057252.1"/>
    <property type="molecule type" value="Genomic_DNA"/>
</dbReference>
<dbReference type="SUPFAM" id="SSF52540">
    <property type="entry name" value="P-loop containing nucleoside triphosphate hydrolases"/>
    <property type="match status" value="1"/>
</dbReference>
<dbReference type="InterPro" id="IPR019734">
    <property type="entry name" value="TPR_rpt"/>
</dbReference>
<keyword evidence="4" id="KW-1185">Reference proteome</keyword>
<dbReference type="InterPro" id="IPR053137">
    <property type="entry name" value="NLR-like"/>
</dbReference>
<sequence>MSLSHGDYTVGCICPMGVELAPVKAMLDPIHPSLSTQRDLNSYILGDMCGHNVAIAVLPEIGNNAAAASAVQLLNDFPSIRFGLLVGIGGGLPGGEDDGQDIRLGDVVISKPTATFGGVVQYDLGKYTTANGFERTGMLAKPPPLLRSSVENLAADHRIKGSQVPRHLREMLQHFPAMEEDYSHPGLQHDQLFRADYPHSGGASCRHCDMKQTIERDSRKSPNPKFYYGTIGSANMVVKDAEMREKLRRSKILCVEMEAAGLMDSFPCLVVRGICDYADSHKNKRWQPYAAATAAAYMKELLSVIPAKDVTRVAPATEVVRIPTYERGVNLFDAPEIANELFIGRATDMQKMEDILLPSSKSALRRRLILGGMGGIGKTQLSIAYAKRHGNAYSSVFWLNATSELTLQSSIRKLAPRIVAPETVARLDNDRLWIEVSNWLSEPQNSHWLLIFDNYDNPDEFDIAQYYPSDTHGSLIVTTRVPSKVNGSRVDLGPLGKEGDSLQVLSTRSGRTNTVSGMPFPGNERDGLSNEPVDVDAQTLARRLDGHPLALATGGSYLKECPWSFAKYLRFYEERWAALASSEQLKDYPSRTLHTTWDIFFQRIKQENELAAELLNFLAYLDHRDIWYDLFSKFPYNNAPLWFTQLTEDELSFGIAMKTLVRYCLVQANHQNESYSIHVCVHDWTLNMLNHQINANRYWLAFDCVAGHIYAEEVGRFASIQYGRITAHAERLASNLFENIAEPQVFEKDRLLKISYLGVLLYEQAQYRAAERMLKRALARYEIVLGRDNVSTLNTINELGGLYAAQGRPNEAEEMSQQALVGFERLLGDKHESTLTALTNLGRVYQMQGRLKEAEEVIQRAFQIKKDTLGLEHRSTLLSIQTLGVIYLDLWKLDQAAEMYHQALQGYEKMFGPKHRQILDLVNELGRLYHRQGEIDKAEAMFQRALQGWEETAGAKHTLTLAAVNNLGGVYIEQGKSGQGEEFLLRALQGEEKKLGVNHTVTLQTVSRLGGLYNDQGRWTEAEEMFQRALRGYEDTIGLDHLSALHTVNNLGFTYDYQGKMDQAEEMYQRALRGYEKNIGPERLSTYSPALNTCENLGNLYTQQVKQGKAKEMFQRALAGLQQVLGPSHERCQSIERFIERLDLDQGTDPFTRMDSARS</sequence>
<evidence type="ECO:0000313" key="4">
    <source>
        <dbReference type="Proteomes" id="UP001345691"/>
    </source>
</evidence>
<dbReference type="Gene3D" id="3.40.50.300">
    <property type="entry name" value="P-loop containing nucleotide triphosphate hydrolases"/>
    <property type="match status" value="1"/>
</dbReference>
<dbReference type="Gene3D" id="1.25.40.10">
    <property type="entry name" value="Tetratricopeptide repeat domain"/>
    <property type="match status" value="3"/>
</dbReference>
<dbReference type="SUPFAM" id="SSF48452">
    <property type="entry name" value="TPR-like"/>
    <property type="match status" value="2"/>
</dbReference>
<feature type="repeat" description="TPR" evidence="1">
    <location>
        <begin position="1045"/>
        <end position="1078"/>
    </location>
</feature>
<protein>
    <recommendedName>
        <fullName evidence="2">Nucleoside phosphorylase domain-containing protein</fullName>
    </recommendedName>
</protein>
<dbReference type="PANTHER" id="PTHR46082">
    <property type="entry name" value="ATP/GTP-BINDING PROTEIN-RELATED"/>
    <property type="match status" value="1"/>
</dbReference>
<keyword evidence="1" id="KW-0802">TPR repeat</keyword>
<dbReference type="PROSITE" id="PS50005">
    <property type="entry name" value="TPR"/>
    <property type="match status" value="4"/>
</dbReference>
<evidence type="ECO:0000313" key="3">
    <source>
        <dbReference type="EMBL" id="KAK5057252.1"/>
    </source>
</evidence>
<dbReference type="Pfam" id="PF13424">
    <property type="entry name" value="TPR_12"/>
    <property type="match status" value="3"/>
</dbReference>
<dbReference type="SUPFAM" id="SSF53167">
    <property type="entry name" value="Purine and uridine phosphorylases"/>
    <property type="match status" value="1"/>
</dbReference>
<evidence type="ECO:0000256" key="1">
    <source>
        <dbReference type="PROSITE-ProRule" id="PRU00339"/>
    </source>
</evidence>
<dbReference type="Proteomes" id="UP001345691">
    <property type="component" value="Unassembled WGS sequence"/>
</dbReference>
<dbReference type="PANTHER" id="PTHR46082:SF6">
    <property type="entry name" value="AAA+ ATPASE DOMAIN-CONTAINING PROTEIN-RELATED"/>
    <property type="match status" value="1"/>
</dbReference>
<accession>A0ABR0J7P4</accession>
<feature type="repeat" description="TPR" evidence="1">
    <location>
        <begin position="919"/>
        <end position="952"/>
    </location>
</feature>
<feature type="repeat" description="TPR" evidence="1">
    <location>
        <begin position="835"/>
        <end position="868"/>
    </location>
</feature>
<evidence type="ECO:0000259" key="2">
    <source>
        <dbReference type="Pfam" id="PF01048"/>
    </source>
</evidence>
<name>A0ABR0J7P4_9EURO</name>
<dbReference type="InterPro" id="IPR035994">
    <property type="entry name" value="Nucleoside_phosphorylase_sf"/>
</dbReference>
<feature type="domain" description="Nucleoside phosphorylase" evidence="2">
    <location>
        <begin position="9"/>
        <end position="300"/>
    </location>
</feature>